<protein>
    <recommendedName>
        <fullName evidence="3">Metal-dependent hydrolase</fullName>
    </recommendedName>
</protein>
<comment type="caution">
    <text evidence="2">The sequence shown here is derived from an EMBL/GenBank/DDBJ whole genome shotgun (WGS) entry which is preliminary data.</text>
</comment>
<keyword evidence="1" id="KW-1133">Transmembrane helix</keyword>
<gene>
    <name evidence="2" type="ORF">ENL40_04535</name>
</gene>
<feature type="transmembrane region" description="Helical" evidence="1">
    <location>
        <begin position="141"/>
        <end position="163"/>
    </location>
</feature>
<dbReference type="AlphaFoldDB" id="A0A7C5NTN7"/>
<evidence type="ECO:0000313" key="2">
    <source>
        <dbReference type="EMBL" id="HHI00726.1"/>
    </source>
</evidence>
<evidence type="ECO:0008006" key="3">
    <source>
        <dbReference type="Google" id="ProtNLM"/>
    </source>
</evidence>
<organism evidence="2">
    <name type="scientific">Thermococcus litoralis</name>
    <dbReference type="NCBI Taxonomy" id="2265"/>
    <lineage>
        <taxon>Archaea</taxon>
        <taxon>Methanobacteriati</taxon>
        <taxon>Methanobacteriota</taxon>
        <taxon>Thermococci</taxon>
        <taxon>Thermococcales</taxon>
        <taxon>Thermococcaceae</taxon>
        <taxon>Thermococcus</taxon>
    </lineage>
</organism>
<feature type="transmembrane region" description="Helical" evidence="1">
    <location>
        <begin position="77"/>
        <end position="104"/>
    </location>
</feature>
<dbReference type="Proteomes" id="UP000886217">
    <property type="component" value="Unassembled WGS sequence"/>
</dbReference>
<name>A0A7C5NTN7_THELI</name>
<accession>A0A7C5NTN7</accession>
<evidence type="ECO:0000256" key="1">
    <source>
        <dbReference type="SAM" id="Phobius"/>
    </source>
</evidence>
<dbReference type="Pfam" id="PF04307">
    <property type="entry name" value="YdjM"/>
    <property type="match status" value="1"/>
</dbReference>
<proteinExistence type="predicted"/>
<dbReference type="EMBL" id="DRTU01000192">
    <property type="protein sequence ID" value="HHI00726.1"/>
    <property type="molecule type" value="Genomic_DNA"/>
</dbReference>
<keyword evidence="1" id="KW-0472">Membrane</keyword>
<dbReference type="InterPro" id="IPR007404">
    <property type="entry name" value="YdjM-like"/>
</dbReference>
<keyword evidence="1" id="KW-0812">Transmembrane</keyword>
<reference evidence="2" key="1">
    <citation type="journal article" date="2020" name="mSystems">
        <title>Genome- and Community-Level Interaction Insights into Carbon Utilization and Element Cycling Functions of Hydrothermarchaeota in Hydrothermal Sediment.</title>
        <authorList>
            <person name="Zhou Z."/>
            <person name="Liu Y."/>
            <person name="Xu W."/>
            <person name="Pan J."/>
            <person name="Luo Z.H."/>
            <person name="Li M."/>
        </authorList>
    </citation>
    <scope>NUCLEOTIDE SEQUENCE [LARGE SCALE GENOMIC DNA]</scope>
    <source>
        <strain evidence="2">HyVt-93</strain>
    </source>
</reference>
<sequence length="178" mass="20351">MDLLTHIFLPLTALYVVKREEFNSPYPFLLVLFAILPDFDKLIGMPGLFHSLVTLLPLILFILLFEKLVKGTSMHTSMAAFFIFSHLVLDILDGGPVPFFYPFIKTGIGLEFPLKITFHSLTFSFQDAPMRLVYAVPKMCFTYELLSGFGVASLFLFVFVYLARRQREGISHYYAIFG</sequence>
<feature type="transmembrane region" description="Helical" evidence="1">
    <location>
        <begin position="43"/>
        <end position="65"/>
    </location>
</feature>